<gene>
    <name evidence="11" type="primary">alr_1</name>
    <name evidence="11" type="ORF">Rhe02_24230</name>
</gene>
<keyword evidence="5 7" id="KW-0413">Isomerase</keyword>
<dbReference type="RefSeq" id="WP_203908239.1">
    <property type="nucleotide sequence ID" value="NZ_BONY01000012.1"/>
</dbReference>
<dbReference type="SUPFAM" id="SSF51419">
    <property type="entry name" value="PLP-binding barrel"/>
    <property type="match status" value="1"/>
</dbReference>
<dbReference type="Gene3D" id="2.40.37.10">
    <property type="entry name" value="Lyase, Ornithine Decarboxylase, Chain A, domain 1"/>
    <property type="match status" value="1"/>
</dbReference>
<dbReference type="PANTHER" id="PTHR30511:SF0">
    <property type="entry name" value="ALANINE RACEMASE, CATABOLIC-RELATED"/>
    <property type="match status" value="1"/>
</dbReference>
<dbReference type="InterPro" id="IPR020622">
    <property type="entry name" value="Ala_racemase_pyridoxalP-BS"/>
</dbReference>
<dbReference type="HAMAP" id="MF_01201">
    <property type="entry name" value="Ala_racemase"/>
    <property type="match status" value="1"/>
</dbReference>
<evidence type="ECO:0000313" key="11">
    <source>
        <dbReference type="EMBL" id="GIH04356.1"/>
    </source>
</evidence>
<evidence type="ECO:0000256" key="3">
    <source>
        <dbReference type="ARBA" id="ARBA00013089"/>
    </source>
</evidence>
<dbReference type="SUPFAM" id="SSF50621">
    <property type="entry name" value="Alanine racemase C-terminal domain-like"/>
    <property type="match status" value="1"/>
</dbReference>
<dbReference type="Gene3D" id="3.20.20.10">
    <property type="entry name" value="Alanine racemase"/>
    <property type="match status" value="1"/>
</dbReference>
<dbReference type="PANTHER" id="PTHR30511">
    <property type="entry name" value="ALANINE RACEMASE"/>
    <property type="match status" value="1"/>
</dbReference>
<dbReference type="Pfam" id="PF00842">
    <property type="entry name" value="Ala_racemase_C"/>
    <property type="match status" value="1"/>
</dbReference>
<dbReference type="GO" id="GO:0008784">
    <property type="term" value="F:alanine racemase activity"/>
    <property type="evidence" value="ECO:0007669"/>
    <property type="project" value="UniProtKB-UniRule"/>
</dbReference>
<evidence type="ECO:0000256" key="1">
    <source>
        <dbReference type="ARBA" id="ARBA00000316"/>
    </source>
</evidence>
<keyword evidence="12" id="KW-1185">Reference proteome</keyword>
<comment type="cofactor">
    <cofactor evidence="2 7 8">
        <name>pyridoxal 5'-phosphate</name>
        <dbReference type="ChEBI" id="CHEBI:597326"/>
    </cofactor>
</comment>
<evidence type="ECO:0000259" key="10">
    <source>
        <dbReference type="SMART" id="SM01005"/>
    </source>
</evidence>
<dbReference type="PRINTS" id="PR00992">
    <property type="entry name" value="ALARACEMASE"/>
</dbReference>
<feature type="domain" description="Alanine racemase C-terminal" evidence="10">
    <location>
        <begin position="240"/>
        <end position="368"/>
    </location>
</feature>
<accession>A0A8J3Q6T2</accession>
<evidence type="ECO:0000256" key="5">
    <source>
        <dbReference type="ARBA" id="ARBA00023235"/>
    </source>
</evidence>
<comment type="catalytic activity">
    <reaction evidence="1 7">
        <text>L-alanine = D-alanine</text>
        <dbReference type="Rhea" id="RHEA:20249"/>
        <dbReference type="ChEBI" id="CHEBI:57416"/>
        <dbReference type="ChEBI" id="CHEBI:57972"/>
        <dbReference type="EC" id="5.1.1.1"/>
    </reaction>
</comment>
<evidence type="ECO:0000256" key="9">
    <source>
        <dbReference type="PIRSR" id="PIRSR600821-52"/>
    </source>
</evidence>
<dbReference type="GO" id="GO:0009252">
    <property type="term" value="P:peptidoglycan biosynthetic process"/>
    <property type="evidence" value="ECO:0007669"/>
    <property type="project" value="TreeGrafter"/>
</dbReference>
<dbReference type="Pfam" id="PF01168">
    <property type="entry name" value="Ala_racemase_N"/>
    <property type="match status" value="1"/>
</dbReference>
<dbReference type="EMBL" id="BONY01000012">
    <property type="protein sequence ID" value="GIH04356.1"/>
    <property type="molecule type" value="Genomic_DNA"/>
</dbReference>
<organism evidence="11 12">
    <name type="scientific">Rhizocola hellebori</name>
    <dbReference type="NCBI Taxonomy" id="1392758"/>
    <lineage>
        <taxon>Bacteria</taxon>
        <taxon>Bacillati</taxon>
        <taxon>Actinomycetota</taxon>
        <taxon>Actinomycetes</taxon>
        <taxon>Micromonosporales</taxon>
        <taxon>Micromonosporaceae</taxon>
        <taxon>Rhizocola</taxon>
    </lineage>
</organism>
<feature type="binding site" evidence="7 9">
    <location>
        <position position="131"/>
    </location>
    <ligand>
        <name>substrate</name>
    </ligand>
</feature>
<dbReference type="FunFam" id="3.20.20.10:FF:000002">
    <property type="entry name" value="Alanine racemase"/>
    <property type="match status" value="1"/>
</dbReference>
<sequence length="368" mass="39022">MWQAEVQIDLGAITSNIALLASGTSAQVMAVVKGDGYGHGAVPSARAALAGGATWLGVCTLGEAFELREAGLTTPTMAWLWMPGQPVASAIKQDIDLGVSSIGHLKAVIDAARETGQPARIHLKIDTGLSRSGATPADWPTLVEAAARAQKEGLVKAIGVWSHFVYADEPGHETIDRQLDVFHDGLEIAKRHGLDPQLRHIANSAATLTRPDTHFDLVRPGVASYGLSPVEGQSFGLRPAMTARAQAMLVKRIPQGQGISYGHTYFTAAQANVVLVPLGYADGVPRHASSSGPVQINGKRYKVSGRVCMDQFVVDVGDAQVTEGDEVILFGTGEHGEPTADDWARACGTINYEIVTRFGSARVPRTYV</sequence>
<dbReference type="UniPathway" id="UPA00042">
    <property type="reaction ID" value="UER00497"/>
</dbReference>
<dbReference type="Proteomes" id="UP000612899">
    <property type="component" value="Unassembled WGS sequence"/>
</dbReference>
<dbReference type="InterPro" id="IPR009006">
    <property type="entry name" value="Ala_racemase/Decarboxylase_C"/>
</dbReference>
<proteinExistence type="inferred from homology"/>
<evidence type="ECO:0000256" key="8">
    <source>
        <dbReference type="PIRSR" id="PIRSR600821-50"/>
    </source>
</evidence>
<dbReference type="GO" id="GO:0030170">
    <property type="term" value="F:pyridoxal phosphate binding"/>
    <property type="evidence" value="ECO:0007669"/>
    <property type="project" value="UniProtKB-UniRule"/>
</dbReference>
<dbReference type="NCBIfam" id="TIGR00492">
    <property type="entry name" value="alr"/>
    <property type="match status" value="1"/>
</dbReference>
<feature type="modified residue" description="N6-(pyridoxal phosphate)lysine" evidence="7 8">
    <location>
        <position position="33"/>
    </location>
</feature>
<comment type="function">
    <text evidence="7">Catalyzes the interconversion of L-alanine and D-alanine. May also act on other amino acids.</text>
</comment>
<dbReference type="InterPro" id="IPR011079">
    <property type="entry name" value="Ala_racemase_C"/>
</dbReference>
<dbReference type="CDD" id="cd00430">
    <property type="entry name" value="PLPDE_III_AR"/>
    <property type="match status" value="1"/>
</dbReference>
<dbReference type="SMART" id="SM01005">
    <property type="entry name" value="Ala_racemase_C"/>
    <property type="match status" value="1"/>
</dbReference>
<evidence type="ECO:0000256" key="6">
    <source>
        <dbReference type="ARBA" id="ARBA00072221"/>
    </source>
</evidence>
<protein>
    <recommendedName>
        <fullName evidence="6 7">Alanine racemase</fullName>
        <ecNumber evidence="3 7">5.1.1.1</ecNumber>
    </recommendedName>
</protein>
<feature type="binding site" evidence="7 9">
    <location>
        <position position="309"/>
    </location>
    <ligand>
        <name>substrate</name>
    </ligand>
</feature>
<dbReference type="GO" id="GO:0005829">
    <property type="term" value="C:cytosol"/>
    <property type="evidence" value="ECO:0007669"/>
    <property type="project" value="TreeGrafter"/>
</dbReference>
<reference evidence="11" key="1">
    <citation type="submission" date="2021-01" db="EMBL/GenBank/DDBJ databases">
        <title>Whole genome shotgun sequence of Rhizocola hellebori NBRC 109834.</title>
        <authorList>
            <person name="Komaki H."/>
            <person name="Tamura T."/>
        </authorList>
    </citation>
    <scope>NUCLEOTIDE SEQUENCE</scope>
    <source>
        <strain evidence="11">NBRC 109834</strain>
    </source>
</reference>
<dbReference type="GO" id="GO:0030632">
    <property type="term" value="P:D-alanine biosynthetic process"/>
    <property type="evidence" value="ECO:0007669"/>
    <property type="project" value="UniProtKB-UniRule"/>
</dbReference>
<comment type="caution">
    <text evidence="11">The sequence shown here is derived from an EMBL/GenBank/DDBJ whole genome shotgun (WGS) entry which is preliminary data.</text>
</comment>
<feature type="active site" description="Proton acceptor; specific for L-alanine" evidence="7">
    <location>
        <position position="261"/>
    </location>
</feature>
<name>A0A8J3Q6T2_9ACTN</name>
<dbReference type="FunFam" id="2.40.37.10:FF:000015">
    <property type="entry name" value="Alanine racemase"/>
    <property type="match status" value="1"/>
</dbReference>
<dbReference type="InterPro" id="IPR029066">
    <property type="entry name" value="PLP-binding_barrel"/>
</dbReference>
<dbReference type="PROSITE" id="PS00395">
    <property type="entry name" value="ALANINE_RACEMASE"/>
    <property type="match status" value="1"/>
</dbReference>
<dbReference type="AlphaFoldDB" id="A0A8J3Q6T2"/>
<dbReference type="EC" id="5.1.1.1" evidence="3 7"/>
<comment type="similarity">
    <text evidence="7">Belongs to the alanine racemase family.</text>
</comment>
<feature type="active site" description="Proton acceptor; specific for D-alanine" evidence="7">
    <location>
        <position position="33"/>
    </location>
</feature>
<evidence type="ECO:0000313" key="12">
    <source>
        <dbReference type="Proteomes" id="UP000612899"/>
    </source>
</evidence>
<dbReference type="InterPro" id="IPR001608">
    <property type="entry name" value="Ala_racemase_N"/>
</dbReference>
<keyword evidence="4 7" id="KW-0663">Pyridoxal phosphate</keyword>
<evidence type="ECO:0000256" key="4">
    <source>
        <dbReference type="ARBA" id="ARBA00022898"/>
    </source>
</evidence>
<evidence type="ECO:0000256" key="2">
    <source>
        <dbReference type="ARBA" id="ARBA00001933"/>
    </source>
</evidence>
<dbReference type="InterPro" id="IPR000821">
    <property type="entry name" value="Ala_racemase"/>
</dbReference>
<evidence type="ECO:0000256" key="7">
    <source>
        <dbReference type="HAMAP-Rule" id="MF_01201"/>
    </source>
</evidence>
<comment type="pathway">
    <text evidence="7">Amino-acid biosynthesis; D-alanine biosynthesis; D-alanine from L-alanine: step 1/1.</text>
</comment>